<dbReference type="RefSeq" id="WP_067553638.1">
    <property type="nucleotide sequence ID" value="NZ_CP016895.1"/>
</dbReference>
<dbReference type="GO" id="GO:0005829">
    <property type="term" value="C:cytosol"/>
    <property type="evidence" value="ECO:0007669"/>
    <property type="project" value="TreeGrafter"/>
</dbReference>
<keyword evidence="5 8" id="KW-0067">ATP-binding</keyword>
<comment type="catalytic activity">
    <reaction evidence="7 8">
        <text>CMP + ATP = CDP + ADP</text>
        <dbReference type="Rhea" id="RHEA:11600"/>
        <dbReference type="ChEBI" id="CHEBI:30616"/>
        <dbReference type="ChEBI" id="CHEBI:58069"/>
        <dbReference type="ChEBI" id="CHEBI:60377"/>
        <dbReference type="ChEBI" id="CHEBI:456216"/>
        <dbReference type="EC" id="2.7.4.25"/>
    </reaction>
</comment>
<dbReference type="KEGG" id="ala:BFG52_06150"/>
<comment type="similarity">
    <text evidence="1 8">Belongs to the cytidylate kinase family. Type 1 subfamily.</text>
</comment>
<evidence type="ECO:0000256" key="3">
    <source>
        <dbReference type="ARBA" id="ARBA00022741"/>
    </source>
</evidence>
<evidence type="ECO:0000256" key="6">
    <source>
        <dbReference type="ARBA" id="ARBA00047615"/>
    </source>
</evidence>
<sequence>MTVTIITIDGPSGSGKGTLAAKLAQHYQFHLLDSGALYRLLGLALSQQNLLDDLDDLHRLQQSASIAQNLNICFLSDDATTKTRVLLNDIEVTEQIRTEQVGEYASRVAAIPVLREALYKRQRDFAQAPGLIADGRDMATTIFPEAQVKIFLTASAQSRAERRVKQLRDMGMDVNICTILANIQARDERDTQRSVAPLKAAEDAYVIDSSNLGIEAVFQQMVQYIDRHIAK</sequence>
<dbReference type="GO" id="GO:0036431">
    <property type="term" value="F:dCMP kinase activity"/>
    <property type="evidence" value="ECO:0007669"/>
    <property type="project" value="InterPro"/>
</dbReference>
<dbReference type="AlphaFoldDB" id="A0A1B2LYF7"/>
<evidence type="ECO:0000256" key="2">
    <source>
        <dbReference type="ARBA" id="ARBA00022679"/>
    </source>
</evidence>
<keyword evidence="2 8" id="KW-0808">Transferase</keyword>
<evidence type="ECO:0000256" key="4">
    <source>
        <dbReference type="ARBA" id="ARBA00022777"/>
    </source>
</evidence>
<dbReference type="GO" id="GO:0015949">
    <property type="term" value="P:nucleobase-containing small molecule interconversion"/>
    <property type="evidence" value="ECO:0007669"/>
    <property type="project" value="TreeGrafter"/>
</dbReference>
<evidence type="ECO:0000313" key="11">
    <source>
        <dbReference type="Proteomes" id="UP000093391"/>
    </source>
</evidence>
<dbReference type="CDD" id="cd02020">
    <property type="entry name" value="CMPK"/>
    <property type="match status" value="1"/>
</dbReference>
<reference evidence="11" key="1">
    <citation type="submission" date="2016-08" db="EMBL/GenBank/DDBJ databases">
        <authorList>
            <person name="Liu S."/>
        </authorList>
    </citation>
    <scope>NUCLEOTIDE SEQUENCE [LARGE SCALE GENOMIC DNA]</scope>
    <source>
        <strain evidence="11">BRTC-1</strain>
    </source>
</reference>
<feature type="binding site" evidence="8">
    <location>
        <begin position="10"/>
        <end position="18"/>
    </location>
    <ligand>
        <name>ATP</name>
        <dbReference type="ChEBI" id="CHEBI:30616"/>
    </ligand>
</feature>
<comment type="subcellular location">
    <subcellularLocation>
        <location evidence="8">Cytoplasm</location>
    </subcellularLocation>
</comment>
<dbReference type="GO" id="GO:0036430">
    <property type="term" value="F:CMP kinase activity"/>
    <property type="evidence" value="ECO:0007669"/>
    <property type="project" value="RHEA"/>
</dbReference>
<accession>A0A1B2LYF7</accession>
<dbReference type="GO" id="GO:0006220">
    <property type="term" value="P:pyrimidine nucleotide metabolic process"/>
    <property type="evidence" value="ECO:0007669"/>
    <property type="project" value="UniProtKB-UniRule"/>
</dbReference>
<evidence type="ECO:0000256" key="1">
    <source>
        <dbReference type="ARBA" id="ARBA00009427"/>
    </source>
</evidence>
<dbReference type="Pfam" id="PF02224">
    <property type="entry name" value="Cytidylate_kin"/>
    <property type="match status" value="1"/>
</dbReference>
<dbReference type="InterPro" id="IPR011994">
    <property type="entry name" value="Cytidylate_kinase_dom"/>
</dbReference>
<organism evidence="10 11">
    <name type="scientific">Acinetobacter larvae</name>
    <dbReference type="NCBI Taxonomy" id="1789224"/>
    <lineage>
        <taxon>Bacteria</taxon>
        <taxon>Pseudomonadati</taxon>
        <taxon>Pseudomonadota</taxon>
        <taxon>Gammaproteobacteria</taxon>
        <taxon>Moraxellales</taxon>
        <taxon>Moraxellaceae</taxon>
        <taxon>Acinetobacter</taxon>
    </lineage>
</organism>
<dbReference type="STRING" id="1789224.BFG52_06150"/>
<dbReference type="NCBIfam" id="TIGR00017">
    <property type="entry name" value="cmk"/>
    <property type="match status" value="1"/>
</dbReference>
<dbReference type="SUPFAM" id="SSF52540">
    <property type="entry name" value="P-loop containing nucleoside triphosphate hydrolases"/>
    <property type="match status" value="1"/>
</dbReference>
<dbReference type="InterPro" id="IPR003136">
    <property type="entry name" value="Cytidylate_kin"/>
</dbReference>
<evidence type="ECO:0000256" key="8">
    <source>
        <dbReference type="HAMAP-Rule" id="MF_00238"/>
    </source>
</evidence>
<keyword evidence="11" id="KW-1185">Reference proteome</keyword>
<keyword evidence="8" id="KW-0963">Cytoplasm</keyword>
<dbReference type="GO" id="GO:0005524">
    <property type="term" value="F:ATP binding"/>
    <property type="evidence" value="ECO:0007669"/>
    <property type="project" value="UniProtKB-UniRule"/>
</dbReference>
<keyword evidence="4 8" id="KW-0418">Kinase</keyword>
<dbReference type="OrthoDB" id="9807434at2"/>
<comment type="catalytic activity">
    <reaction evidence="6 8">
        <text>dCMP + ATP = dCDP + ADP</text>
        <dbReference type="Rhea" id="RHEA:25094"/>
        <dbReference type="ChEBI" id="CHEBI:30616"/>
        <dbReference type="ChEBI" id="CHEBI:57566"/>
        <dbReference type="ChEBI" id="CHEBI:58593"/>
        <dbReference type="ChEBI" id="CHEBI:456216"/>
        <dbReference type="EC" id="2.7.4.25"/>
    </reaction>
</comment>
<dbReference type="Proteomes" id="UP000093391">
    <property type="component" value="Chromosome"/>
</dbReference>
<dbReference type="PANTHER" id="PTHR21299">
    <property type="entry name" value="CYTIDYLATE KINASE/PANTOATE-BETA-ALANINE LIGASE"/>
    <property type="match status" value="1"/>
</dbReference>
<dbReference type="Gene3D" id="3.40.50.300">
    <property type="entry name" value="P-loop containing nucleotide triphosphate hydrolases"/>
    <property type="match status" value="1"/>
</dbReference>
<dbReference type="InterPro" id="IPR027417">
    <property type="entry name" value="P-loop_NTPase"/>
</dbReference>
<name>A0A1B2LYF7_9GAMM</name>
<feature type="domain" description="Cytidylate kinase" evidence="9">
    <location>
        <begin position="6"/>
        <end position="226"/>
    </location>
</feature>
<gene>
    <name evidence="8" type="primary">cmk</name>
    <name evidence="10" type="ORF">BFG52_06150</name>
</gene>
<evidence type="ECO:0000256" key="7">
    <source>
        <dbReference type="ARBA" id="ARBA00048478"/>
    </source>
</evidence>
<dbReference type="EMBL" id="CP016895">
    <property type="protein sequence ID" value="AOA57971.1"/>
    <property type="molecule type" value="Genomic_DNA"/>
</dbReference>
<dbReference type="EC" id="2.7.4.25" evidence="8"/>
<evidence type="ECO:0000259" key="9">
    <source>
        <dbReference type="Pfam" id="PF02224"/>
    </source>
</evidence>
<proteinExistence type="inferred from homology"/>
<protein>
    <recommendedName>
        <fullName evidence="8">Cytidylate kinase</fullName>
        <shortName evidence="8">CK</shortName>
        <ecNumber evidence="8">2.7.4.25</ecNumber>
    </recommendedName>
    <alternativeName>
        <fullName evidence="8">Cytidine monophosphate kinase</fullName>
        <shortName evidence="8">CMP kinase</shortName>
    </alternativeName>
</protein>
<dbReference type="HAMAP" id="MF_00238">
    <property type="entry name" value="Cytidyl_kinase_type1"/>
    <property type="match status" value="1"/>
</dbReference>
<evidence type="ECO:0000313" key="10">
    <source>
        <dbReference type="EMBL" id="AOA57971.1"/>
    </source>
</evidence>
<evidence type="ECO:0000256" key="5">
    <source>
        <dbReference type="ARBA" id="ARBA00022840"/>
    </source>
</evidence>
<dbReference type="PANTHER" id="PTHR21299:SF2">
    <property type="entry name" value="CYTIDYLATE KINASE"/>
    <property type="match status" value="1"/>
</dbReference>
<keyword evidence="3 8" id="KW-0547">Nucleotide-binding</keyword>